<name>R7TA56_CAPTE</name>
<evidence type="ECO:0000256" key="1">
    <source>
        <dbReference type="SAM" id="MobiDB-lite"/>
    </source>
</evidence>
<evidence type="ECO:0000313" key="4">
    <source>
        <dbReference type="Proteomes" id="UP000014760"/>
    </source>
</evidence>
<evidence type="ECO:0000313" key="2">
    <source>
        <dbReference type="EMBL" id="ELT87894.1"/>
    </source>
</evidence>
<organism evidence="2">
    <name type="scientific">Capitella teleta</name>
    <name type="common">Polychaete worm</name>
    <dbReference type="NCBI Taxonomy" id="283909"/>
    <lineage>
        <taxon>Eukaryota</taxon>
        <taxon>Metazoa</taxon>
        <taxon>Spiralia</taxon>
        <taxon>Lophotrochozoa</taxon>
        <taxon>Annelida</taxon>
        <taxon>Polychaeta</taxon>
        <taxon>Sedentaria</taxon>
        <taxon>Scolecida</taxon>
        <taxon>Capitellidae</taxon>
        <taxon>Capitella</taxon>
    </lineage>
</organism>
<sequence>MAVRTSKPPETDLDYYARPENYTGSNMMAIQRVALAWQKQSDKELDQDERSAHNTALSKILDRYRCVGESTPTPTPTTLSQTPSDCHLKRGSVPDIQTPILKERRSSLVVGYKDSSARSRKRSSVRLDANSLSVLLQDNEIRTNSRGSAVSRSRSSRSFSVTFPRNPQYDRMYYNKIN</sequence>
<dbReference type="EnsemblMetazoa" id="CapteT196326">
    <property type="protein sequence ID" value="CapteP196326"/>
    <property type="gene ID" value="CapteG196326"/>
</dbReference>
<dbReference type="EMBL" id="KB312101">
    <property type="protein sequence ID" value="ELT87894.1"/>
    <property type="molecule type" value="Genomic_DNA"/>
</dbReference>
<dbReference type="EMBL" id="AMQN01003557">
    <property type="status" value="NOT_ANNOTATED_CDS"/>
    <property type="molecule type" value="Genomic_DNA"/>
</dbReference>
<keyword evidence="4" id="KW-1185">Reference proteome</keyword>
<dbReference type="STRING" id="283909.R7TA56"/>
<dbReference type="OrthoDB" id="6160577at2759"/>
<feature type="region of interest" description="Disordered" evidence="1">
    <location>
        <begin position="67"/>
        <end position="95"/>
    </location>
</feature>
<reference evidence="3" key="3">
    <citation type="submission" date="2015-06" db="UniProtKB">
        <authorList>
            <consortium name="EnsemblMetazoa"/>
        </authorList>
    </citation>
    <scope>IDENTIFICATION</scope>
</reference>
<reference evidence="2 4" key="2">
    <citation type="journal article" date="2013" name="Nature">
        <title>Insights into bilaterian evolution from three spiralian genomes.</title>
        <authorList>
            <person name="Simakov O."/>
            <person name="Marletaz F."/>
            <person name="Cho S.J."/>
            <person name="Edsinger-Gonzales E."/>
            <person name="Havlak P."/>
            <person name="Hellsten U."/>
            <person name="Kuo D.H."/>
            <person name="Larsson T."/>
            <person name="Lv J."/>
            <person name="Arendt D."/>
            <person name="Savage R."/>
            <person name="Osoegawa K."/>
            <person name="de Jong P."/>
            <person name="Grimwood J."/>
            <person name="Chapman J.A."/>
            <person name="Shapiro H."/>
            <person name="Aerts A."/>
            <person name="Otillar R.P."/>
            <person name="Terry A.Y."/>
            <person name="Boore J.L."/>
            <person name="Grigoriev I.V."/>
            <person name="Lindberg D.R."/>
            <person name="Seaver E.C."/>
            <person name="Weisblat D.A."/>
            <person name="Putnam N.H."/>
            <person name="Rokhsar D.S."/>
        </authorList>
    </citation>
    <scope>NUCLEOTIDE SEQUENCE</scope>
    <source>
        <strain evidence="2 4">I ESC-2004</strain>
    </source>
</reference>
<reference evidence="4" key="1">
    <citation type="submission" date="2012-12" db="EMBL/GenBank/DDBJ databases">
        <authorList>
            <person name="Hellsten U."/>
            <person name="Grimwood J."/>
            <person name="Chapman J.A."/>
            <person name="Shapiro H."/>
            <person name="Aerts A."/>
            <person name="Otillar R.P."/>
            <person name="Terry A.Y."/>
            <person name="Boore J.L."/>
            <person name="Simakov O."/>
            <person name="Marletaz F."/>
            <person name="Cho S.-J."/>
            <person name="Edsinger-Gonzales E."/>
            <person name="Havlak P."/>
            <person name="Kuo D.-H."/>
            <person name="Larsson T."/>
            <person name="Lv J."/>
            <person name="Arendt D."/>
            <person name="Savage R."/>
            <person name="Osoegawa K."/>
            <person name="de Jong P."/>
            <person name="Lindberg D.R."/>
            <person name="Seaver E.C."/>
            <person name="Weisblat D.A."/>
            <person name="Putnam N.H."/>
            <person name="Grigoriev I.V."/>
            <person name="Rokhsar D.S."/>
        </authorList>
    </citation>
    <scope>NUCLEOTIDE SEQUENCE</scope>
    <source>
        <strain evidence="4">I ESC-2004</strain>
    </source>
</reference>
<gene>
    <name evidence="2" type="ORF">CAPTEDRAFT_196326</name>
</gene>
<dbReference type="Proteomes" id="UP000014760">
    <property type="component" value="Unassembled WGS sequence"/>
</dbReference>
<protein>
    <submittedName>
        <fullName evidence="2 3">Uncharacterized protein</fullName>
    </submittedName>
</protein>
<accession>R7TA56</accession>
<dbReference type="HOGENOM" id="CLU_1512046_0_0_1"/>
<evidence type="ECO:0000313" key="3">
    <source>
        <dbReference type="EnsemblMetazoa" id="CapteP196326"/>
    </source>
</evidence>
<feature type="compositionally biased region" description="Low complexity" evidence="1">
    <location>
        <begin position="70"/>
        <end position="84"/>
    </location>
</feature>
<proteinExistence type="predicted"/>
<dbReference type="AlphaFoldDB" id="R7TA56"/>